<evidence type="ECO:0000256" key="1">
    <source>
        <dbReference type="SAM" id="MobiDB-lite"/>
    </source>
</evidence>
<reference evidence="2" key="1">
    <citation type="submission" date="2024-06" db="EMBL/GenBank/DDBJ databases">
        <title>Genome assembly of the Polyergus mexicanus.</title>
        <authorList>
            <person name="Cash E."/>
            <person name="Tustsui N.D."/>
            <person name="Ward P."/>
            <person name="Nguyen O."/>
            <person name="Sahasrabudhe R."/>
            <person name="Fairbairn C.W."/>
            <person name="Seligmann W.E."/>
            <person name="Sacco S."/>
            <person name="Beraut E."/>
            <person name="Miller C."/>
            <person name="Toffelmier E."/>
            <person name="Shaffer H.B."/>
        </authorList>
    </citation>
    <scope>NUCLEOTIDE SEQUENCE</scope>
    <source>
        <strain evidence="2">NDT 795.1</strain>
    </source>
</reference>
<evidence type="ECO:0000313" key="2">
    <source>
        <dbReference type="EMBL" id="XCA33289.1"/>
    </source>
</evidence>
<organism evidence="2">
    <name type="scientific">Wolbachia endosymbiont of Polyergus mexicanus</name>
    <dbReference type="NCBI Taxonomy" id="3171167"/>
    <lineage>
        <taxon>Bacteria</taxon>
        <taxon>Pseudomonadati</taxon>
        <taxon>Pseudomonadota</taxon>
        <taxon>Alphaproteobacteria</taxon>
        <taxon>Rickettsiales</taxon>
        <taxon>Anaplasmataceae</taxon>
        <taxon>Wolbachieae</taxon>
        <taxon>Wolbachia</taxon>
    </lineage>
</organism>
<name>A0AAU7YKR1_9RICK</name>
<dbReference type="EMBL" id="CP158586">
    <property type="protein sequence ID" value="XCA33289.1"/>
    <property type="molecule type" value="Genomic_DNA"/>
</dbReference>
<accession>A0AAU7YKR1</accession>
<gene>
    <name evidence="2" type="ORF">ABS808_00100</name>
</gene>
<feature type="region of interest" description="Disordered" evidence="1">
    <location>
        <begin position="430"/>
        <end position="491"/>
    </location>
</feature>
<proteinExistence type="predicted"/>
<dbReference type="AlphaFoldDB" id="A0AAU7YKR1"/>
<sequence>MPTQKELRATMSKKLQEAIKHPDTTVVAGRKSAIKRWVGVLQDNFMEHIKYFKGDKLKFLHNVFQDEGCWSGVRLDNAALGQRFTEEKIGGVDNPLSEYDIACRYCVVDKIHHLFQEQFESYKGSFSSNAVDGYGNPVTDIYIRNSLLNGMKREDPVLSFWIDRESGELKKYDAVEGFDSAVKLKWSEGVEYFYNLLKEEDKEKKLTEAILALSRPQSVEKDAPILDFCINNIADKDTLLQKLLQKDRGVYFLFSRLIRSCFFDTVHDLVQCWCYKGISARGDHSEKIFSQQNYEILLSSLSDTMLKNPESNVQVRSVIMDIWGCSSLDEYRKAAVNTSNYTVPTSGVFAGLIVNWRREDIYKTDEEKEIEKKEILDMMSFAKDCFPEKFELFKEVMIKNLRLCGREGKRVNVDYGLFAEELFSELEKTILPPGSGGDGPCSNLRSRSKAHGSKKTTLPVDDGPQSELGTPSVSGVSSYKKKSVFTLSGNK</sequence>
<protein>
    <submittedName>
        <fullName evidence="2">Cytoplasmic incompatibility factor CifA</fullName>
    </submittedName>
</protein>